<evidence type="ECO:0000313" key="11">
    <source>
        <dbReference type="Proteomes" id="UP000087171"/>
    </source>
</evidence>
<evidence type="ECO:0000256" key="6">
    <source>
        <dbReference type="ARBA" id="ARBA00022857"/>
    </source>
</evidence>
<dbReference type="Pfam" id="PF00743">
    <property type="entry name" value="FMO-like"/>
    <property type="match status" value="1"/>
</dbReference>
<dbReference type="Gene3D" id="3.50.50.60">
    <property type="entry name" value="FAD/NAD(P)-binding domain"/>
    <property type="match status" value="1"/>
</dbReference>
<dbReference type="PIRSF" id="PIRSF000332">
    <property type="entry name" value="FMO"/>
    <property type="match status" value="1"/>
</dbReference>
<proteinExistence type="inferred from homology"/>
<dbReference type="SUPFAM" id="SSF51905">
    <property type="entry name" value="FAD/NAD(P)-binding domain"/>
    <property type="match status" value="1"/>
</dbReference>
<evidence type="ECO:0000256" key="4">
    <source>
        <dbReference type="ARBA" id="ARBA00022630"/>
    </source>
</evidence>
<dbReference type="PANTHER" id="PTHR43539">
    <property type="entry name" value="FLAVIN-BINDING MONOOXYGENASE-LIKE PROTEIN (AFU_ORTHOLOGUE AFUA_4G09220)"/>
    <property type="match status" value="1"/>
</dbReference>
<evidence type="ECO:0000256" key="8">
    <source>
        <dbReference type="ARBA" id="ARBA00023070"/>
    </source>
</evidence>
<dbReference type="InterPro" id="IPR050982">
    <property type="entry name" value="Auxin_biosynth/cation_transpt"/>
</dbReference>
<evidence type="ECO:0000256" key="7">
    <source>
        <dbReference type="ARBA" id="ARBA00023002"/>
    </source>
</evidence>
<evidence type="ECO:0000313" key="12">
    <source>
        <dbReference type="RefSeq" id="XP_004503045.1"/>
    </source>
</evidence>
<dbReference type="GO" id="GO:0050661">
    <property type="term" value="F:NADP binding"/>
    <property type="evidence" value="ECO:0007669"/>
    <property type="project" value="InterPro"/>
</dbReference>
<dbReference type="GO" id="GO:0050660">
    <property type="term" value="F:flavin adenine dinucleotide binding"/>
    <property type="evidence" value="ECO:0007669"/>
    <property type="project" value="InterPro"/>
</dbReference>
<comment type="similarity">
    <text evidence="3 10">Belongs to the FMO family.</text>
</comment>
<evidence type="ECO:0000256" key="3">
    <source>
        <dbReference type="ARBA" id="ARBA00009183"/>
    </source>
</evidence>
<dbReference type="KEGG" id="cam:101493227"/>
<name>A0A1S2YD20_CICAR</name>
<keyword evidence="4 10" id="KW-0285">Flavoprotein</keyword>
<dbReference type="PaxDb" id="3827-XP_004503045.1"/>
<comment type="pathway">
    <text evidence="2">Plant hormone metabolism; auxin biosynthesis.</text>
</comment>
<dbReference type="InterPro" id="IPR036188">
    <property type="entry name" value="FAD/NAD-bd_sf"/>
</dbReference>
<dbReference type="InterPro" id="IPR020946">
    <property type="entry name" value="Flavin_mOase-like"/>
</dbReference>
<comment type="catalytic activity">
    <reaction evidence="9">
        <text>indole-3-pyruvate + NADPH + O2 + H(+) = (indol-3-yl)acetate + CO2 + NADP(+) + H2O</text>
        <dbReference type="Rhea" id="RHEA:34331"/>
        <dbReference type="ChEBI" id="CHEBI:15377"/>
        <dbReference type="ChEBI" id="CHEBI:15378"/>
        <dbReference type="ChEBI" id="CHEBI:15379"/>
        <dbReference type="ChEBI" id="CHEBI:16526"/>
        <dbReference type="ChEBI" id="CHEBI:17640"/>
        <dbReference type="ChEBI" id="CHEBI:30854"/>
        <dbReference type="ChEBI" id="CHEBI:57783"/>
        <dbReference type="ChEBI" id="CHEBI:58349"/>
        <dbReference type="EC" id="1.14.13.168"/>
    </reaction>
</comment>
<dbReference type="eggNOG" id="KOG1399">
    <property type="taxonomic scope" value="Eukaryota"/>
</dbReference>
<evidence type="ECO:0000256" key="2">
    <source>
        <dbReference type="ARBA" id="ARBA00004814"/>
    </source>
</evidence>
<dbReference type="PRINTS" id="PR00469">
    <property type="entry name" value="PNDRDTASEII"/>
</dbReference>
<keyword evidence="7 10" id="KW-0560">Oxidoreductase</keyword>
<dbReference type="GeneID" id="101493227"/>
<reference evidence="11" key="1">
    <citation type="journal article" date="2013" name="Nat. Biotechnol.">
        <title>Draft genome sequence of chickpea (Cicer arietinum) provides a resource for trait improvement.</title>
        <authorList>
            <person name="Varshney R.K."/>
            <person name="Song C."/>
            <person name="Saxena R.K."/>
            <person name="Azam S."/>
            <person name="Yu S."/>
            <person name="Sharpe A.G."/>
            <person name="Cannon S."/>
            <person name="Baek J."/>
            <person name="Rosen B.D."/>
            <person name="Tar'an B."/>
            <person name="Millan T."/>
            <person name="Zhang X."/>
            <person name="Ramsay L.D."/>
            <person name="Iwata A."/>
            <person name="Wang Y."/>
            <person name="Nelson W."/>
            <person name="Farmer A.D."/>
            <person name="Gaur P.M."/>
            <person name="Soderlund C."/>
            <person name="Penmetsa R.V."/>
            <person name="Xu C."/>
            <person name="Bharti A.K."/>
            <person name="He W."/>
            <person name="Winter P."/>
            <person name="Zhao S."/>
            <person name="Hane J.K."/>
            <person name="Carrasquilla-Garcia N."/>
            <person name="Condie J.A."/>
            <person name="Upadhyaya H.D."/>
            <person name="Luo M.C."/>
            <person name="Thudi M."/>
            <person name="Gowda C.L."/>
            <person name="Singh N.P."/>
            <person name="Lichtenzveig J."/>
            <person name="Gali K.K."/>
            <person name="Rubio J."/>
            <person name="Nadarajan N."/>
            <person name="Dolezel J."/>
            <person name="Bansal K.C."/>
            <person name="Xu X."/>
            <person name="Edwards D."/>
            <person name="Zhang G."/>
            <person name="Kahl G."/>
            <person name="Gil J."/>
            <person name="Singh K.B."/>
            <person name="Datta S.K."/>
            <person name="Jackson S.A."/>
            <person name="Wang J."/>
            <person name="Cook D.R."/>
        </authorList>
    </citation>
    <scope>NUCLEOTIDE SEQUENCE [LARGE SCALE GENOMIC DNA]</scope>
    <source>
        <strain evidence="11">cv. CDC Frontier</strain>
    </source>
</reference>
<organism evidence="11 12">
    <name type="scientific">Cicer arietinum</name>
    <name type="common">Chickpea</name>
    <name type="synonym">Garbanzo</name>
    <dbReference type="NCBI Taxonomy" id="3827"/>
    <lineage>
        <taxon>Eukaryota</taxon>
        <taxon>Viridiplantae</taxon>
        <taxon>Streptophyta</taxon>
        <taxon>Embryophyta</taxon>
        <taxon>Tracheophyta</taxon>
        <taxon>Spermatophyta</taxon>
        <taxon>Magnoliopsida</taxon>
        <taxon>eudicotyledons</taxon>
        <taxon>Gunneridae</taxon>
        <taxon>Pentapetalae</taxon>
        <taxon>rosids</taxon>
        <taxon>fabids</taxon>
        <taxon>Fabales</taxon>
        <taxon>Fabaceae</taxon>
        <taxon>Papilionoideae</taxon>
        <taxon>50 kb inversion clade</taxon>
        <taxon>NPAAA clade</taxon>
        <taxon>Hologalegina</taxon>
        <taxon>IRL clade</taxon>
        <taxon>Cicereae</taxon>
        <taxon>Cicer</taxon>
    </lineage>
</organism>
<reference evidence="12" key="2">
    <citation type="submission" date="2025-08" db="UniProtKB">
        <authorList>
            <consortium name="RefSeq"/>
        </authorList>
    </citation>
    <scope>IDENTIFICATION</scope>
    <source>
        <tissue evidence="12">Etiolated seedlings</tissue>
    </source>
</reference>
<keyword evidence="5 10" id="KW-0274">FAD</keyword>
<evidence type="ECO:0000256" key="9">
    <source>
        <dbReference type="ARBA" id="ARBA00047707"/>
    </source>
</evidence>
<sequence>MEVPVVIVGAGPAGLATSACLNKHSIPNIVLEKDDCHAPLWRKKTYDRLKLHLSKEFCNLPHMSFSSDLPTFVPRVGFLRYLDDYVTHMKIDIRCNRYVDDASYDVNGGKWRVSVKGTTSFVDDEIYVADYLVVATGENCEAYIPKINGLESFEGEYIHCSNYLNGRPWYNKNVLVVGSGNSGMEISYDLSTWGANTSIVIRSPVHYFSKEMVYMGMCMLKYLNVETVDKLMVGMSKMKYGDMSKYGLIRPKEGPFAMKNSGKRTPTIDVGCVKKIKKGIVKVYPAISTIKNDKIVEFADGKSGKFDVIIFATGYRTNVHKWLKDYKEMFNENGIPKRCYPNHWKGEKGIYCAGFTKRALQGIAYDAKQIANDIKRDINARNQSATA</sequence>
<keyword evidence="6" id="KW-0521">NADP</keyword>
<dbReference type="EC" id="1.-.-.-" evidence="10"/>
<gene>
    <name evidence="12" type="primary">LOC101493227</name>
</gene>
<keyword evidence="10 12" id="KW-0503">Monooxygenase</keyword>
<dbReference type="PRINTS" id="PR00368">
    <property type="entry name" value="FADPNR"/>
</dbReference>
<accession>A0A1S2YD20</accession>
<dbReference type="OrthoDB" id="66881at2759"/>
<dbReference type="RefSeq" id="XP_004503045.1">
    <property type="nucleotide sequence ID" value="XM_004502988.1"/>
</dbReference>
<evidence type="ECO:0000256" key="5">
    <source>
        <dbReference type="ARBA" id="ARBA00022827"/>
    </source>
</evidence>
<keyword evidence="8" id="KW-0073">Auxin biosynthesis</keyword>
<dbReference type="InterPro" id="IPR000960">
    <property type="entry name" value="Flavin_mOase"/>
</dbReference>
<evidence type="ECO:0000256" key="10">
    <source>
        <dbReference type="RuleBase" id="RU361177"/>
    </source>
</evidence>
<dbReference type="GO" id="GO:0103075">
    <property type="term" value="F:indole-3-pyruvate monooxygenase activity"/>
    <property type="evidence" value="ECO:0007669"/>
    <property type="project" value="UniProtKB-EC"/>
</dbReference>
<protein>
    <recommendedName>
        <fullName evidence="10">Flavin-containing monooxygenase</fullName>
        <ecNumber evidence="10">1.-.-.-</ecNumber>
    </recommendedName>
</protein>
<dbReference type="Proteomes" id="UP000087171">
    <property type="component" value="Chromosome Ca5"/>
</dbReference>
<evidence type="ECO:0000256" key="1">
    <source>
        <dbReference type="ARBA" id="ARBA00001974"/>
    </source>
</evidence>
<dbReference type="PANTHER" id="PTHR43539:SF9">
    <property type="entry name" value="INDOLE-3-PYRUVATE MONOOXYGENASE YUCCA11-RELATED"/>
    <property type="match status" value="1"/>
</dbReference>
<comment type="cofactor">
    <cofactor evidence="1 10">
        <name>FAD</name>
        <dbReference type="ChEBI" id="CHEBI:57692"/>
    </cofactor>
</comment>
<keyword evidence="11" id="KW-1185">Reference proteome</keyword>
<dbReference type="AlphaFoldDB" id="A0A1S2YD20"/>
<dbReference type="GO" id="GO:0009851">
    <property type="term" value="P:auxin biosynthetic process"/>
    <property type="evidence" value="ECO:0007669"/>
    <property type="project" value="UniProtKB-KW"/>
</dbReference>
<dbReference type="STRING" id="3827.A0A1S2YD20"/>
<dbReference type="GO" id="GO:0004499">
    <property type="term" value="F:N,N-dimethylaniline monooxygenase activity"/>
    <property type="evidence" value="ECO:0007669"/>
    <property type="project" value="InterPro"/>
</dbReference>